<feature type="domain" description="AB hydrolase-1" evidence="1">
    <location>
        <begin position="24"/>
        <end position="128"/>
    </location>
</feature>
<name>A0A248TEU7_9BACI</name>
<dbReference type="PANTHER" id="PTHR43798">
    <property type="entry name" value="MONOACYLGLYCEROL LIPASE"/>
    <property type="match status" value="1"/>
</dbReference>
<evidence type="ECO:0000313" key="2">
    <source>
        <dbReference type="EMBL" id="ASV66731.1"/>
    </source>
</evidence>
<dbReference type="PANTHER" id="PTHR43798:SF33">
    <property type="entry name" value="HYDROLASE, PUTATIVE (AFU_ORTHOLOGUE AFUA_2G14860)-RELATED"/>
    <property type="match status" value="1"/>
</dbReference>
<dbReference type="OrthoDB" id="9773293at2"/>
<dbReference type="InterPro" id="IPR029058">
    <property type="entry name" value="AB_hydrolase_fold"/>
</dbReference>
<dbReference type="SUPFAM" id="SSF53474">
    <property type="entry name" value="alpha/beta-Hydrolases"/>
    <property type="match status" value="1"/>
</dbReference>
<keyword evidence="3" id="KW-1185">Reference proteome</keyword>
<dbReference type="Proteomes" id="UP000215137">
    <property type="component" value="Chromosome"/>
</dbReference>
<sequence>MECYQKNINGRSIQIADYPGEKGTIIAVHGLTGNYMQMHYYAESLKDYRIVSIDVRGRGQSADADEDTSIWKHALDVEALIKELNIDQPILMGYSMGAFICSIVASRLQSEVRGLILLDGAATCTPHQKKIVEPSLARLSKAYESEQAYLDEIKQIYQNLGVPWDEHMQNVGLYEIHQIGQKWRNHASEGKIKTDFDSFYTFDPKEIFKEVNCPVFLVHAEGGIGAMDPLFHAEDYIDTMVYAKQIEKITTPCNHYTLVFTSRPEIYNSIKAFLRNIDATS</sequence>
<organism evidence="2 3">
    <name type="scientific">Cytobacillus kochii</name>
    <dbReference type="NCBI Taxonomy" id="859143"/>
    <lineage>
        <taxon>Bacteria</taxon>
        <taxon>Bacillati</taxon>
        <taxon>Bacillota</taxon>
        <taxon>Bacilli</taxon>
        <taxon>Bacillales</taxon>
        <taxon>Bacillaceae</taxon>
        <taxon>Cytobacillus</taxon>
    </lineage>
</organism>
<dbReference type="RefSeq" id="WP_095370306.1">
    <property type="nucleotide sequence ID" value="NZ_CP022983.1"/>
</dbReference>
<dbReference type="EMBL" id="CP022983">
    <property type="protein sequence ID" value="ASV66731.1"/>
    <property type="molecule type" value="Genomic_DNA"/>
</dbReference>
<dbReference type="GO" id="GO:0016020">
    <property type="term" value="C:membrane"/>
    <property type="evidence" value="ECO:0007669"/>
    <property type="project" value="TreeGrafter"/>
</dbReference>
<dbReference type="InterPro" id="IPR000073">
    <property type="entry name" value="AB_hydrolase_1"/>
</dbReference>
<keyword evidence="2" id="KW-0378">Hydrolase</keyword>
<gene>
    <name evidence="2" type="ORF">CKF48_04995</name>
</gene>
<dbReference type="AlphaFoldDB" id="A0A248TEU7"/>
<evidence type="ECO:0000313" key="3">
    <source>
        <dbReference type="Proteomes" id="UP000215137"/>
    </source>
</evidence>
<reference evidence="2 3" key="1">
    <citation type="submission" date="2017-08" db="EMBL/GenBank/DDBJ databases">
        <title>Complete Genome Sequence of Bacillus kochii Oregon-R-modENCODE STRAIN BDGP4, isolated from Drosophila melanogaster gut.</title>
        <authorList>
            <person name="Wan K.H."/>
            <person name="Yu C."/>
            <person name="Park S."/>
            <person name="Hammonds A.S."/>
            <person name="Booth B.W."/>
            <person name="Celniker S.E."/>
        </authorList>
    </citation>
    <scope>NUCLEOTIDE SEQUENCE [LARGE SCALE GENOMIC DNA]</scope>
    <source>
        <strain evidence="2 3">BDGP4</strain>
    </source>
</reference>
<protein>
    <submittedName>
        <fullName evidence="2">Alpha/beta hydrolase</fullName>
    </submittedName>
</protein>
<dbReference type="GO" id="GO:0016787">
    <property type="term" value="F:hydrolase activity"/>
    <property type="evidence" value="ECO:0007669"/>
    <property type="project" value="UniProtKB-KW"/>
</dbReference>
<dbReference type="KEGG" id="bko:CKF48_04995"/>
<evidence type="ECO:0000259" key="1">
    <source>
        <dbReference type="Pfam" id="PF00561"/>
    </source>
</evidence>
<accession>A0A248TEU7</accession>
<dbReference type="Gene3D" id="3.40.50.1820">
    <property type="entry name" value="alpha/beta hydrolase"/>
    <property type="match status" value="1"/>
</dbReference>
<dbReference type="Pfam" id="PF00561">
    <property type="entry name" value="Abhydrolase_1"/>
    <property type="match status" value="1"/>
</dbReference>
<proteinExistence type="predicted"/>
<dbReference type="InterPro" id="IPR050266">
    <property type="entry name" value="AB_hydrolase_sf"/>
</dbReference>